<evidence type="ECO:0000313" key="2">
    <source>
        <dbReference type="Proteomes" id="UP001183619"/>
    </source>
</evidence>
<proteinExistence type="predicted"/>
<dbReference type="EMBL" id="JAVDYF010000001">
    <property type="protein sequence ID" value="MDR7354953.1"/>
    <property type="molecule type" value="Genomic_DNA"/>
</dbReference>
<reference evidence="1 2" key="1">
    <citation type="submission" date="2023-07" db="EMBL/GenBank/DDBJ databases">
        <title>Sequencing the genomes of 1000 actinobacteria strains.</title>
        <authorList>
            <person name="Klenk H.-P."/>
        </authorList>
    </citation>
    <scope>NUCLEOTIDE SEQUENCE [LARGE SCALE GENOMIC DNA]</scope>
    <source>
        <strain evidence="1 2">DSM 44508</strain>
    </source>
</reference>
<keyword evidence="2" id="KW-1185">Reference proteome</keyword>
<sequence length="150" mass="16978">MTTSVPQRMEKPTLADFEFVRYASQDIEDALLERKLKENRGDIQIFSDLEHTPENVDRLGYVFGLTPSAIEGCFRAVHLLRDHVPVVFDYLVETGLFSVEKIAAAIRPLLVVPVGEVKNNQQLVLEIFVPNKKRLQGSPSVPDELFVAVW</sequence>
<evidence type="ECO:0000313" key="1">
    <source>
        <dbReference type="EMBL" id="MDR7354953.1"/>
    </source>
</evidence>
<gene>
    <name evidence="1" type="ORF">J2S37_001491</name>
</gene>
<protein>
    <submittedName>
        <fullName evidence="1">Uncharacterized protein</fullName>
    </submittedName>
</protein>
<comment type="caution">
    <text evidence="1">The sequence shown here is derived from an EMBL/GenBank/DDBJ whole genome shotgun (WGS) entry which is preliminary data.</text>
</comment>
<organism evidence="1 2">
    <name type="scientific">Corynebacterium felinum</name>
    <dbReference type="NCBI Taxonomy" id="131318"/>
    <lineage>
        <taxon>Bacteria</taxon>
        <taxon>Bacillati</taxon>
        <taxon>Actinomycetota</taxon>
        <taxon>Actinomycetes</taxon>
        <taxon>Mycobacteriales</taxon>
        <taxon>Corynebacteriaceae</taxon>
        <taxon>Corynebacterium</taxon>
    </lineage>
</organism>
<name>A0ABU2B8M4_9CORY</name>
<dbReference type="RefSeq" id="WP_277104749.1">
    <property type="nucleotide sequence ID" value="NZ_BAAAJS010000047.1"/>
</dbReference>
<dbReference type="Proteomes" id="UP001183619">
    <property type="component" value="Unassembled WGS sequence"/>
</dbReference>
<accession>A0ABU2B8M4</accession>